<dbReference type="EMBL" id="VSSQ01036505">
    <property type="protein sequence ID" value="MPM89006.1"/>
    <property type="molecule type" value="Genomic_DNA"/>
</dbReference>
<proteinExistence type="predicted"/>
<sequence>MKVAIGHDDLSFVARNAFDHVSPFTGQFEGRLHSFSTAVHGDGHLVAGHLRNFFVKERQLIVAESP</sequence>
<reference evidence="1" key="1">
    <citation type="submission" date="2019-08" db="EMBL/GenBank/DDBJ databases">
        <authorList>
            <person name="Kucharzyk K."/>
            <person name="Murdoch R.W."/>
            <person name="Higgins S."/>
            <person name="Loffler F."/>
        </authorList>
    </citation>
    <scope>NUCLEOTIDE SEQUENCE</scope>
</reference>
<dbReference type="AlphaFoldDB" id="A0A645DI64"/>
<protein>
    <submittedName>
        <fullName evidence="1">Uncharacterized protein</fullName>
    </submittedName>
</protein>
<accession>A0A645DI64</accession>
<evidence type="ECO:0000313" key="1">
    <source>
        <dbReference type="EMBL" id="MPM89006.1"/>
    </source>
</evidence>
<comment type="caution">
    <text evidence="1">The sequence shown here is derived from an EMBL/GenBank/DDBJ whole genome shotgun (WGS) entry which is preliminary data.</text>
</comment>
<organism evidence="1">
    <name type="scientific">bioreactor metagenome</name>
    <dbReference type="NCBI Taxonomy" id="1076179"/>
    <lineage>
        <taxon>unclassified sequences</taxon>
        <taxon>metagenomes</taxon>
        <taxon>ecological metagenomes</taxon>
    </lineage>
</organism>
<name>A0A645DI64_9ZZZZ</name>
<gene>
    <name evidence="1" type="ORF">SDC9_136114</name>
</gene>